<organism evidence="1">
    <name type="scientific">marine sediment metagenome</name>
    <dbReference type="NCBI Taxonomy" id="412755"/>
    <lineage>
        <taxon>unclassified sequences</taxon>
        <taxon>metagenomes</taxon>
        <taxon>ecological metagenomes</taxon>
    </lineage>
</organism>
<comment type="caution">
    <text evidence="1">The sequence shown here is derived from an EMBL/GenBank/DDBJ whole genome shotgun (WGS) entry which is preliminary data.</text>
</comment>
<dbReference type="EMBL" id="BARS01056312">
    <property type="protein sequence ID" value="GAG42351.1"/>
    <property type="molecule type" value="Genomic_DNA"/>
</dbReference>
<accession>X0Z115</accession>
<gene>
    <name evidence="1" type="ORF">S01H1_82966</name>
</gene>
<evidence type="ECO:0000313" key="1">
    <source>
        <dbReference type="EMBL" id="GAG42351.1"/>
    </source>
</evidence>
<reference evidence="1" key="1">
    <citation type="journal article" date="2014" name="Front. Microbiol.">
        <title>High frequency of phylogenetically diverse reductive dehalogenase-homologous genes in deep subseafloor sedimentary metagenomes.</title>
        <authorList>
            <person name="Kawai M."/>
            <person name="Futagami T."/>
            <person name="Toyoda A."/>
            <person name="Takaki Y."/>
            <person name="Nishi S."/>
            <person name="Hori S."/>
            <person name="Arai W."/>
            <person name="Tsubouchi T."/>
            <person name="Morono Y."/>
            <person name="Uchiyama I."/>
            <person name="Ito T."/>
            <person name="Fujiyama A."/>
            <person name="Inagaki F."/>
            <person name="Takami H."/>
        </authorList>
    </citation>
    <scope>NUCLEOTIDE SEQUENCE</scope>
    <source>
        <strain evidence="1">Expedition CK06-06</strain>
    </source>
</reference>
<name>X0Z115_9ZZZZ</name>
<protein>
    <submittedName>
        <fullName evidence="1">Uncharacterized protein</fullName>
    </submittedName>
</protein>
<proteinExistence type="predicted"/>
<dbReference type="AlphaFoldDB" id="X0Z115"/>
<sequence>ATYVKATYTPDTGPVRTITKTGTMWTDAFTSIDFYQRDNTYLDTGWMDDVETIR</sequence>
<feature type="non-terminal residue" evidence="1">
    <location>
        <position position="1"/>
    </location>
</feature>